<evidence type="ECO:0000313" key="2">
    <source>
        <dbReference type="EMBL" id="KIY95840.1"/>
    </source>
</evidence>
<evidence type="ECO:0000256" key="1">
    <source>
        <dbReference type="SAM" id="MobiDB-lite"/>
    </source>
</evidence>
<dbReference type="OrthoDB" id="10253073at2759"/>
<feature type="region of interest" description="Disordered" evidence="1">
    <location>
        <begin position="86"/>
        <end position="118"/>
    </location>
</feature>
<dbReference type="Proteomes" id="UP000054498">
    <property type="component" value="Unassembled WGS sequence"/>
</dbReference>
<dbReference type="PANTHER" id="PTHR33504:SF2">
    <property type="entry name" value="PROTEIN MFI"/>
    <property type="match status" value="1"/>
</dbReference>
<keyword evidence="3" id="KW-1185">Reference proteome</keyword>
<dbReference type="GeneID" id="25729452"/>
<feature type="compositionally biased region" description="Basic and acidic residues" evidence="1">
    <location>
        <begin position="96"/>
        <end position="105"/>
    </location>
</feature>
<dbReference type="RefSeq" id="XP_013894860.1">
    <property type="nucleotide sequence ID" value="XM_014039406.1"/>
</dbReference>
<proteinExistence type="predicted"/>
<protein>
    <submittedName>
        <fullName evidence="2">Uncharacterized protein C11orf65</fullName>
    </submittedName>
</protein>
<reference evidence="2 3" key="1">
    <citation type="journal article" date="2013" name="BMC Genomics">
        <title>Reconstruction of the lipid metabolism for the microalga Monoraphidium neglectum from its genome sequence reveals characteristics suitable for biofuel production.</title>
        <authorList>
            <person name="Bogen C."/>
            <person name="Al-Dilaimi A."/>
            <person name="Albersmeier A."/>
            <person name="Wichmann J."/>
            <person name="Grundmann M."/>
            <person name="Rupp O."/>
            <person name="Lauersen K.J."/>
            <person name="Blifernez-Klassen O."/>
            <person name="Kalinowski J."/>
            <person name="Goesmann A."/>
            <person name="Mussgnug J.H."/>
            <person name="Kruse O."/>
        </authorList>
    </citation>
    <scope>NUCLEOTIDE SEQUENCE [LARGE SCALE GENOMIC DNA]</scope>
    <source>
        <strain evidence="2 3">SAG 48.87</strain>
    </source>
</reference>
<sequence>MQLGSGSGARGGDDPRALLRAINPREAALLDAAAGAHVRFRLGGASFPPQVLYKIFTHRPVADINAFAPRDYAAEAPDRSACLDAGTGGAAKRARRQPDAAREPIRAAQSDAGLELSDRNGWRPAAPHLLFDPEQRAALGLNGGAASGSGGQKGTRQDSEDGSALLTWCQALDFEAYTASWAAAACSLGSEAAAEGLLVERALLAHLAAAQQQGEAICGGDALVARAQK</sequence>
<dbReference type="AlphaFoldDB" id="A0A0D2MM10"/>
<organism evidence="2 3">
    <name type="scientific">Monoraphidium neglectum</name>
    <dbReference type="NCBI Taxonomy" id="145388"/>
    <lineage>
        <taxon>Eukaryota</taxon>
        <taxon>Viridiplantae</taxon>
        <taxon>Chlorophyta</taxon>
        <taxon>core chlorophytes</taxon>
        <taxon>Chlorophyceae</taxon>
        <taxon>CS clade</taxon>
        <taxon>Sphaeropleales</taxon>
        <taxon>Selenastraceae</taxon>
        <taxon>Monoraphidium</taxon>
    </lineage>
</organism>
<dbReference type="EMBL" id="KK103295">
    <property type="protein sequence ID" value="KIY95840.1"/>
    <property type="molecule type" value="Genomic_DNA"/>
</dbReference>
<accession>A0A0D2MM10</accession>
<gene>
    <name evidence="2" type="ORF">MNEG_12121</name>
</gene>
<dbReference type="KEGG" id="mng:MNEG_12121"/>
<dbReference type="STRING" id="145388.A0A0D2MM10"/>
<dbReference type="PANTHER" id="PTHR33504">
    <property type="entry name" value="NADH DEHYDROGENASE (UBIQUINONE) 1 BETA SUBCOMPLEX, 4"/>
    <property type="match status" value="1"/>
</dbReference>
<name>A0A0D2MM10_9CHLO</name>
<evidence type="ECO:0000313" key="3">
    <source>
        <dbReference type="Proteomes" id="UP000054498"/>
    </source>
</evidence>